<accession>A0A9N9MXY9</accession>
<dbReference type="OrthoDB" id="6819249at2759"/>
<sequence>MDDFLNALYLDKPFPLSWEEGDNLNVTISSDVLQFCAKPDMHALDFLYTRYRRGLRGVILNPEEDINTHLQVSTLLGALHKALSTNFVVLILCPDNAVVKWHYYMTLCGGFEIKIITDEYKVNQDEINRGTILLVTFSNIKLVDLLLDINFFSVIIDTIDEVANKLIVRKLQGNFNIGVTFRNFYTNPDQKLQWSVLNWANQGCVGKLADFYEIDNDNFNNFRDQYKEWWFRITWHYCDSFEKPSFKNKFEHNEKLRSWAKEYNLLKYTLGVTVRKKRKKKLEYVKPDSDKEIIESKRLKNKNTKEIFNEVEKSDSNDTIIYGEQNNSNEKDMFDLVAANKVVIEIPIINEIENNSNEKDMFDLVAANNKVEIPEEIPIIQKDSSPEMESELFLKSLATPFDVQKIEIASNEEYINSILKGNSDTDESKNTSEIKLEVSEENIDVAEDIPSESDNYFRSIFSSEDVRSNTQVETTSVPMSDVDALVAEVMEMIADCCAHSHPKSSVPPSTSDKKNHD</sequence>
<name>A0A9N9MXY9_9CUCU</name>
<proteinExistence type="predicted"/>
<dbReference type="Proteomes" id="UP001152799">
    <property type="component" value="Chromosome 9"/>
</dbReference>
<protein>
    <submittedName>
        <fullName evidence="1">Uncharacterized protein</fullName>
    </submittedName>
</protein>
<dbReference type="AlphaFoldDB" id="A0A9N9MXY9"/>
<reference evidence="1" key="1">
    <citation type="submission" date="2022-01" db="EMBL/GenBank/DDBJ databases">
        <authorList>
            <person name="King R."/>
        </authorList>
    </citation>
    <scope>NUCLEOTIDE SEQUENCE</scope>
</reference>
<dbReference type="EMBL" id="OU892285">
    <property type="protein sequence ID" value="CAG9773731.1"/>
    <property type="molecule type" value="Genomic_DNA"/>
</dbReference>
<evidence type="ECO:0000313" key="2">
    <source>
        <dbReference type="Proteomes" id="UP001152799"/>
    </source>
</evidence>
<organism evidence="1 2">
    <name type="scientific">Ceutorhynchus assimilis</name>
    <name type="common">cabbage seed weevil</name>
    <dbReference type="NCBI Taxonomy" id="467358"/>
    <lineage>
        <taxon>Eukaryota</taxon>
        <taxon>Metazoa</taxon>
        <taxon>Ecdysozoa</taxon>
        <taxon>Arthropoda</taxon>
        <taxon>Hexapoda</taxon>
        <taxon>Insecta</taxon>
        <taxon>Pterygota</taxon>
        <taxon>Neoptera</taxon>
        <taxon>Endopterygota</taxon>
        <taxon>Coleoptera</taxon>
        <taxon>Polyphaga</taxon>
        <taxon>Cucujiformia</taxon>
        <taxon>Curculionidae</taxon>
        <taxon>Ceutorhynchinae</taxon>
        <taxon>Ceutorhynchus</taxon>
    </lineage>
</organism>
<keyword evidence="2" id="KW-1185">Reference proteome</keyword>
<gene>
    <name evidence="1" type="ORF">CEUTPL_LOCUS14117</name>
</gene>
<evidence type="ECO:0000313" key="1">
    <source>
        <dbReference type="EMBL" id="CAG9773731.1"/>
    </source>
</evidence>